<dbReference type="PROSITE" id="PS51318">
    <property type="entry name" value="TAT"/>
    <property type="match status" value="1"/>
</dbReference>
<keyword evidence="3" id="KW-0269">Exonuclease</keyword>
<keyword evidence="3" id="KW-0378">Hydrolase</keyword>
<dbReference type="Pfam" id="PF03372">
    <property type="entry name" value="Exo_endo_phos"/>
    <property type="match status" value="1"/>
</dbReference>
<evidence type="ECO:0000313" key="3">
    <source>
        <dbReference type="EMBL" id="ADB18827.1"/>
    </source>
</evidence>
<feature type="domain" description="Endonuclease/exonuclease/phosphatase" evidence="2">
    <location>
        <begin position="67"/>
        <end position="282"/>
    </location>
</feature>
<dbReference type="Proteomes" id="UP000001887">
    <property type="component" value="Chromosome"/>
</dbReference>
<feature type="signal peptide" evidence="1">
    <location>
        <begin position="1"/>
        <end position="32"/>
    </location>
</feature>
<evidence type="ECO:0000313" key="4">
    <source>
        <dbReference type="Proteomes" id="UP000001887"/>
    </source>
</evidence>
<sequence length="290" mass="32104" precursor="true">MAMSNSRRRFLKTTLAGTLATAAFTGTSIAGAEDKKTLRVIAYNVYECTGWPKERALGKKATALGQMPVRFAHELALYEPDIINFSESPKEPIVKQIAELLGMNYTYFPSGVKWPGAILSRFKITGSQNCPLVQGERPADLFTRHWGVATLQIAADHDLVIHSAHLHPDMEPATRLQEIPRMLESMEKDLSAGRSMLLMGDLNHTPDTKEYELWKKAGWQDTFTQAGAGEGLTIKSDTPDRRIDYILAAGPIAKTIKSSRPLFEGAFRVNNADAESFALSDHLPQLAIFE</sequence>
<dbReference type="InterPro" id="IPR005135">
    <property type="entry name" value="Endo/exonuclease/phosphatase"/>
</dbReference>
<keyword evidence="3" id="KW-0255">Endonuclease</keyword>
<dbReference type="InterPro" id="IPR036691">
    <property type="entry name" value="Endo/exonu/phosph_ase_sf"/>
</dbReference>
<evidence type="ECO:0000256" key="1">
    <source>
        <dbReference type="SAM" id="SignalP"/>
    </source>
</evidence>
<keyword evidence="1" id="KW-0732">Signal</keyword>
<dbReference type="InterPro" id="IPR051916">
    <property type="entry name" value="GPI-anchor_lipid_remodeler"/>
</dbReference>
<dbReference type="GO" id="GO:0004527">
    <property type="term" value="F:exonuclease activity"/>
    <property type="evidence" value="ECO:0007669"/>
    <property type="project" value="UniProtKB-KW"/>
</dbReference>
<keyword evidence="4" id="KW-1185">Reference proteome</keyword>
<dbReference type="eggNOG" id="COG3568">
    <property type="taxonomic scope" value="Bacteria"/>
</dbReference>
<evidence type="ECO:0000259" key="2">
    <source>
        <dbReference type="Pfam" id="PF03372"/>
    </source>
</evidence>
<dbReference type="AlphaFoldDB" id="D2R3X8"/>
<keyword evidence="3" id="KW-0540">Nuclease</keyword>
<proteinExistence type="predicted"/>
<dbReference type="InterPro" id="IPR006311">
    <property type="entry name" value="TAT_signal"/>
</dbReference>
<organism evidence="3 4">
    <name type="scientific">Pirellula staleyi (strain ATCC 27377 / DSM 6068 / ICPB 4128)</name>
    <name type="common">Pirella staleyi</name>
    <dbReference type="NCBI Taxonomy" id="530564"/>
    <lineage>
        <taxon>Bacteria</taxon>
        <taxon>Pseudomonadati</taxon>
        <taxon>Planctomycetota</taxon>
        <taxon>Planctomycetia</taxon>
        <taxon>Pirellulales</taxon>
        <taxon>Pirellulaceae</taxon>
        <taxon>Pirellula</taxon>
    </lineage>
</organism>
<dbReference type="PANTHER" id="PTHR14859">
    <property type="entry name" value="CALCOFLUOR WHITE HYPERSENSITIVE PROTEIN PRECURSOR"/>
    <property type="match status" value="1"/>
</dbReference>
<dbReference type="STRING" id="530564.Psta_4178"/>
<name>D2R3X8_PIRSD</name>
<dbReference type="PANTHER" id="PTHR14859:SF15">
    <property type="entry name" value="ENDONUCLEASE_EXONUCLEASE_PHOSPHATASE DOMAIN-CONTAINING PROTEIN"/>
    <property type="match status" value="1"/>
</dbReference>
<dbReference type="Gene3D" id="3.60.10.10">
    <property type="entry name" value="Endonuclease/exonuclease/phosphatase"/>
    <property type="match status" value="1"/>
</dbReference>
<accession>D2R3X8</accession>
<dbReference type="GO" id="GO:0006506">
    <property type="term" value="P:GPI anchor biosynthetic process"/>
    <property type="evidence" value="ECO:0007669"/>
    <property type="project" value="TreeGrafter"/>
</dbReference>
<dbReference type="KEGG" id="psl:Psta_4178"/>
<dbReference type="SUPFAM" id="SSF56219">
    <property type="entry name" value="DNase I-like"/>
    <property type="match status" value="1"/>
</dbReference>
<gene>
    <name evidence="3" type="ordered locus">Psta_4178</name>
</gene>
<dbReference type="GO" id="GO:0004519">
    <property type="term" value="F:endonuclease activity"/>
    <property type="evidence" value="ECO:0007669"/>
    <property type="project" value="UniProtKB-KW"/>
</dbReference>
<dbReference type="HOGENOM" id="CLU_979611_0_0_0"/>
<dbReference type="GO" id="GO:0016020">
    <property type="term" value="C:membrane"/>
    <property type="evidence" value="ECO:0007669"/>
    <property type="project" value="GOC"/>
</dbReference>
<feature type="chain" id="PRO_5003035428" evidence="1">
    <location>
        <begin position="33"/>
        <end position="290"/>
    </location>
</feature>
<reference evidence="3 4" key="1">
    <citation type="journal article" date="2009" name="Stand. Genomic Sci.">
        <title>Complete genome sequence of Pirellula staleyi type strain (ATCC 27377).</title>
        <authorList>
            <person name="Clum A."/>
            <person name="Tindall B.J."/>
            <person name="Sikorski J."/>
            <person name="Ivanova N."/>
            <person name="Mavrommatis K."/>
            <person name="Lucas S."/>
            <person name="Glavina del Rio T."/>
            <person name="Nolan M."/>
            <person name="Chen F."/>
            <person name="Tice H."/>
            <person name="Pitluck S."/>
            <person name="Cheng J.F."/>
            <person name="Chertkov O."/>
            <person name="Brettin T."/>
            <person name="Han C."/>
            <person name="Detter J.C."/>
            <person name="Kuske C."/>
            <person name="Bruce D."/>
            <person name="Goodwin L."/>
            <person name="Ovchinikova G."/>
            <person name="Pati A."/>
            <person name="Mikhailova N."/>
            <person name="Chen A."/>
            <person name="Palaniappan K."/>
            <person name="Land M."/>
            <person name="Hauser L."/>
            <person name="Chang Y.J."/>
            <person name="Jeffries C.D."/>
            <person name="Chain P."/>
            <person name="Rohde M."/>
            <person name="Goker M."/>
            <person name="Bristow J."/>
            <person name="Eisen J.A."/>
            <person name="Markowitz V."/>
            <person name="Hugenholtz P."/>
            <person name="Kyrpides N.C."/>
            <person name="Klenk H.P."/>
            <person name="Lapidus A."/>
        </authorList>
    </citation>
    <scope>NUCLEOTIDE SEQUENCE [LARGE SCALE GENOMIC DNA]</scope>
    <source>
        <strain evidence="4">ATCC 27377 / DSM 6068 / ICPB 4128</strain>
    </source>
</reference>
<protein>
    <submittedName>
        <fullName evidence="3">Endonuclease/exonuclease/phosphatase</fullName>
    </submittedName>
</protein>
<dbReference type="EMBL" id="CP001848">
    <property type="protein sequence ID" value="ADB18827.1"/>
    <property type="molecule type" value="Genomic_DNA"/>
</dbReference>